<gene>
    <name evidence="5" type="ORF">IDH45_25735</name>
</gene>
<protein>
    <submittedName>
        <fullName evidence="5">Helix-turn-helix transcriptional regulator</fullName>
    </submittedName>
</protein>
<dbReference type="PROSITE" id="PS01124">
    <property type="entry name" value="HTH_ARAC_FAMILY_2"/>
    <property type="match status" value="1"/>
</dbReference>
<dbReference type="InterPro" id="IPR014710">
    <property type="entry name" value="RmlC-like_jellyroll"/>
</dbReference>
<dbReference type="InterPro" id="IPR037923">
    <property type="entry name" value="HTH-like"/>
</dbReference>
<comment type="caution">
    <text evidence="5">The sequence shown here is derived from an EMBL/GenBank/DDBJ whole genome shotgun (WGS) entry which is preliminary data.</text>
</comment>
<dbReference type="AlphaFoldDB" id="A0A927CDD0"/>
<dbReference type="InterPro" id="IPR018062">
    <property type="entry name" value="HTH_AraC-typ_CS"/>
</dbReference>
<dbReference type="InterPro" id="IPR009057">
    <property type="entry name" value="Homeodomain-like_sf"/>
</dbReference>
<name>A0A927CDD0_9BACL</name>
<dbReference type="Proteomes" id="UP000639396">
    <property type="component" value="Unassembled WGS sequence"/>
</dbReference>
<evidence type="ECO:0000313" key="6">
    <source>
        <dbReference type="Proteomes" id="UP000639396"/>
    </source>
</evidence>
<dbReference type="RefSeq" id="WP_190931007.1">
    <property type="nucleotide sequence ID" value="NZ_JACXJA010000041.1"/>
</dbReference>
<dbReference type="Gene3D" id="1.10.10.60">
    <property type="entry name" value="Homeodomain-like"/>
    <property type="match status" value="2"/>
</dbReference>
<dbReference type="GO" id="GO:0043565">
    <property type="term" value="F:sequence-specific DNA binding"/>
    <property type="evidence" value="ECO:0007669"/>
    <property type="project" value="InterPro"/>
</dbReference>
<accession>A0A927CDD0</accession>
<dbReference type="PANTHER" id="PTHR43280">
    <property type="entry name" value="ARAC-FAMILY TRANSCRIPTIONAL REGULATOR"/>
    <property type="match status" value="1"/>
</dbReference>
<dbReference type="PANTHER" id="PTHR43280:SF2">
    <property type="entry name" value="HTH-TYPE TRANSCRIPTIONAL REGULATOR EXSA"/>
    <property type="match status" value="1"/>
</dbReference>
<keyword evidence="3" id="KW-0804">Transcription</keyword>
<dbReference type="Gene3D" id="2.60.120.10">
    <property type="entry name" value="Jelly Rolls"/>
    <property type="match status" value="1"/>
</dbReference>
<dbReference type="GO" id="GO:0003700">
    <property type="term" value="F:DNA-binding transcription factor activity"/>
    <property type="evidence" value="ECO:0007669"/>
    <property type="project" value="InterPro"/>
</dbReference>
<evidence type="ECO:0000256" key="3">
    <source>
        <dbReference type="ARBA" id="ARBA00023163"/>
    </source>
</evidence>
<proteinExistence type="predicted"/>
<evidence type="ECO:0000256" key="1">
    <source>
        <dbReference type="ARBA" id="ARBA00023015"/>
    </source>
</evidence>
<dbReference type="Pfam" id="PF12833">
    <property type="entry name" value="HTH_18"/>
    <property type="match status" value="1"/>
</dbReference>
<keyword evidence="1" id="KW-0805">Transcription regulation</keyword>
<reference evidence="5" key="1">
    <citation type="submission" date="2020-09" db="EMBL/GenBank/DDBJ databases">
        <title>A novel bacterium of genus Paenibacillus, isolated from South China Sea.</title>
        <authorList>
            <person name="Huang H."/>
            <person name="Mo K."/>
            <person name="Hu Y."/>
        </authorList>
    </citation>
    <scope>NUCLEOTIDE SEQUENCE</scope>
    <source>
        <strain evidence="5">IB182363</strain>
    </source>
</reference>
<keyword evidence="2" id="KW-0238">DNA-binding</keyword>
<dbReference type="Pfam" id="PF07883">
    <property type="entry name" value="Cupin_2"/>
    <property type="match status" value="1"/>
</dbReference>
<evidence type="ECO:0000313" key="5">
    <source>
        <dbReference type="EMBL" id="MBD2865389.1"/>
    </source>
</evidence>
<dbReference type="InterPro" id="IPR013096">
    <property type="entry name" value="Cupin_2"/>
</dbReference>
<dbReference type="SUPFAM" id="SSF51215">
    <property type="entry name" value="Regulatory protein AraC"/>
    <property type="match status" value="1"/>
</dbReference>
<organism evidence="5 6">
    <name type="scientific">Paenibacillus oceani</name>
    <dbReference type="NCBI Taxonomy" id="2772510"/>
    <lineage>
        <taxon>Bacteria</taxon>
        <taxon>Bacillati</taxon>
        <taxon>Bacillota</taxon>
        <taxon>Bacilli</taxon>
        <taxon>Bacillales</taxon>
        <taxon>Paenibacillaceae</taxon>
        <taxon>Paenibacillus</taxon>
    </lineage>
</organism>
<sequence>MISPIAIYFERCETNWIVPPSLTSNHILLLVTEGACIYTVEGNDLHLKRGDALYVPKGVTRSVENLQSHMHWYVAHFRVEGSVEPTVPMLLNNQYLHVRLFNSDYLINRFSDLTQYWLRKPEYYETIYHSVLLEMLAVVNGETDSRQVATKSYSIVMQIQNYIMNHYRTDINISTLARFVDRTPNYISTVFRQVTGRTITEYIQRIRIAEACNMLIHSHMSIGEISDYLGFCEQSYFNKVFKKVTGLPPSAYLRERTKVWRDSALS</sequence>
<dbReference type="InterPro" id="IPR018060">
    <property type="entry name" value="HTH_AraC"/>
</dbReference>
<evidence type="ECO:0000259" key="4">
    <source>
        <dbReference type="PROSITE" id="PS01124"/>
    </source>
</evidence>
<dbReference type="SUPFAM" id="SSF46689">
    <property type="entry name" value="Homeodomain-like"/>
    <property type="match status" value="2"/>
</dbReference>
<dbReference type="PROSITE" id="PS00041">
    <property type="entry name" value="HTH_ARAC_FAMILY_1"/>
    <property type="match status" value="1"/>
</dbReference>
<dbReference type="SMART" id="SM00342">
    <property type="entry name" value="HTH_ARAC"/>
    <property type="match status" value="1"/>
</dbReference>
<keyword evidence="6" id="KW-1185">Reference proteome</keyword>
<evidence type="ECO:0000256" key="2">
    <source>
        <dbReference type="ARBA" id="ARBA00023125"/>
    </source>
</evidence>
<dbReference type="EMBL" id="JACXJA010000041">
    <property type="protein sequence ID" value="MBD2865389.1"/>
    <property type="molecule type" value="Genomic_DNA"/>
</dbReference>
<feature type="domain" description="HTH araC/xylS-type" evidence="4">
    <location>
        <begin position="157"/>
        <end position="255"/>
    </location>
</feature>